<dbReference type="GO" id="GO:0003700">
    <property type="term" value="F:DNA-binding transcription factor activity"/>
    <property type="evidence" value="ECO:0007669"/>
    <property type="project" value="InterPro"/>
</dbReference>
<dbReference type="SUPFAM" id="SSF46785">
    <property type="entry name" value="Winged helix' DNA-binding domain"/>
    <property type="match status" value="1"/>
</dbReference>
<dbReference type="Gene3D" id="1.10.10.10">
    <property type="entry name" value="Winged helix-like DNA-binding domain superfamily/Winged helix DNA-binding domain"/>
    <property type="match status" value="1"/>
</dbReference>
<dbReference type="PANTHER" id="PTHR30537">
    <property type="entry name" value="HTH-TYPE TRANSCRIPTIONAL REGULATOR"/>
    <property type="match status" value="1"/>
</dbReference>
<evidence type="ECO:0000313" key="3">
    <source>
        <dbReference type="EMBL" id="MBD3846600.1"/>
    </source>
</evidence>
<dbReference type="GO" id="GO:0006351">
    <property type="term" value="P:DNA-templated transcription"/>
    <property type="evidence" value="ECO:0007669"/>
    <property type="project" value="TreeGrafter"/>
</dbReference>
<sequence>MAEPAPPPSRRDGDLAAPAGNAAGNASWDDIRIFNAIASGGSMAVAAARLGLSEATVTRRLKALEKDLGLQLFIREANRLVPTAIGIELAAEAGEVEAATRRFLSRADAARPLANAPVRVTATTSISLFLTMHATTVSRDAGGVEIVIISTRDRLSLARGEADIALRMSNPPAEPGYYAQKIGRLMQALYCRHDVDPATAPIISVNRETSSRIDDHILRFAAGRPIAARVGDSAARYESIRSAGALSMAPCFMADLDPSLRRIAPPPDATGDDIYLLSHDVSRQRAGVGAVLAALRKLFREHRARLEGRSAETGPSS</sequence>
<dbReference type="PROSITE" id="PS50931">
    <property type="entry name" value="HTH_LYSR"/>
    <property type="match status" value="1"/>
</dbReference>
<dbReference type="GO" id="GO:0043565">
    <property type="term" value="F:sequence-specific DNA binding"/>
    <property type="evidence" value="ECO:0007669"/>
    <property type="project" value="TreeGrafter"/>
</dbReference>
<evidence type="ECO:0000313" key="4">
    <source>
        <dbReference type="Proteomes" id="UP000619295"/>
    </source>
</evidence>
<dbReference type="InterPro" id="IPR036388">
    <property type="entry name" value="WH-like_DNA-bd_sf"/>
</dbReference>
<name>A0A927E9X0_9HYPH</name>
<feature type="domain" description="HTH lysR-type" evidence="2">
    <location>
        <begin position="28"/>
        <end position="83"/>
    </location>
</feature>
<dbReference type="InterPro" id="IPR036390">
    <property type="entry name" value="WH_DNA-bd_sf"/>
</dbReference>
<protein>
    <submittedName>
        <fullName evidence="3">LysR family transcriptional regulator</fullName>
    </submittedName>
</protein>
<evidence type="ECO:0000259" key="2">
    <source>
        <dbReference type="PROSITE" id="PS50931"/>
    </source>
</evidence>
<dbReference type="InterPro" id="IPR000847">
    <property type="entry name" value="LysR_HTH_N"/>
</dbReference>
<dbReference type="RefSeq" id="WP_191124390.1">
    <property type="nucleotide sequence ID" value="NZ_JACXWY010000006.1"/>
</dbReference>
<accession>A0A927E9X0</accession>
<proteinExistence type="inferred from homology"/>
<keyword evidence="4" id="KW-1185">Reference proteome</keyword>
<organism evidence="3 4">
    <name type="scientific">Bosea spartocytisi</name>
    <dbReference type="NCBI Taxonomy" id="2773451"/>
    <lineage>
        <taxon>Bacteria</taxon>
        <taxon>Pseudomonadati</taxon>
        <taxon>Pseudomonadota</taxon>
        <taxon>Alphaproteobacteria</taxon>
        <taxon>Hyphomicrobiales</taxon>
        <taxon>Boseaceae</taxon>
        <taxon>Bosea</taxon>
    </lineage>
</organism>
<evidence type="ECO:0000256" key="1">
    <source>
        <dbReference type="ARBA" id="ARBA00009437"/>
    </source>
</evidence>
<dbReference type="SUPFAM" id="SSF53850">
    <property type="entry name" value="Periplasmic binding protein-like II"/>
    <property type="match status" value="1"/>
</dbReference>
<gene>
    <name evidence="3" type="ORF">IED13_12900</name>
</gene>
<dbReference type="PANTHER" id="PTHR30537:SF3">
    <property type="entry name" value="TRANSCRIPTIONAL REGULATORY PROTEIN"/>
    <property type="match status" value="1"/>
</dbReference>
<reference evidence="3" key="1">
    <citation type="submission" date="2020-09" db="EMBL/GenBank/DDBJ databases">
        <title>Bosea spartocytisi sp. nov. a root nodule endophyte of Spartocytisus supranubius in the high mountain ecosystem fo the Teide National Park (Canary Islands, Spain).</title>
        <authorList>
            <person name="Pulido-Suarez L."/>
            <person name="Peix A."/>
            <person name="Igual J.M."/>
            <person name="Socas-Perez N."/>
            <person name="Velazquez E."/>
            <person name="Flores-Felix J.D."/>
            <person name="Leon-Barrios M."/>
        </authorList>
    </citation>
    <scope>NUCLEOTIDE SEQUENCE</scope>
    <source>
        <strain evidence="3">SSUT16</strain>
    </source>
</reference>
<dbReference type="Pfam" id="PF00126">
    <property type="entry name" value="HTH_1"/>
    <property type="match status" value="1"/>
</dbReference>
<comment type="similarity">
    <text evidence="1">Belongs to the LysR transcriptional regulatory family.</text>
</comment>
<dbReference type="Proteomes" id="UP000619295">
    <property type="component" value="Unassembled WGS sequence"/>
</dbReference>
<dbReference type="AlphaFoldDB" id="A0A927E9X0"/>
<dbReference type="EMBL" id="JACXWY010000006">
    <property type="protein sequence ID" value="MBD3846600.1"/>
    <property type="molecule type" value="Genomic_DNA"/>
</dbReference>
<dbReference type="InterPro" id="IPR058163">
    <property type="entry name" value="LysR-type_TF_proteobact-type"/>
</dbReference>
<dbReference type="PRINTS" id="PR00039">
    <property type="entry name" value="HTHLYSR"/>
</dbReference>
<comment type="caution">
    <text evidence="3">The sequence shown here is derived from an EMBL/GenBank/DDBJ whole genome shotgun (WGS) entry which is preliminary data.</text>
</comment>